<feature type="binding site" evidence="20 22">
    <location>
        <position position="309"/>
    </location>
    <ligand>
        <name>Zn(2+)</name>
        <dbReference type="ChEBI" id="CHEBI:29105"/>
    </ligand>
</feature>
<comment type="cofactor">
    <cofactor evidence="2 19 22">
        <name>Zn(2+)</name>
        <dbReference type="ChEBI" id="CHEBI:29105"/>
    </cofactor>
</comment>
<dbReference type="PATRIC" id="fig|273678.4.peg.2283"/>
<dbReference type="GO" id="GO:0046653">
    <property type="term" value="P:tetrahydrofolate metabolic process"/>
    <property type="evidence" value="ECO:0007669"/>
    <property type="project" value="TreeGrafter"/>
</dbReference>
<dbReference type="InterPro" id="IPR036589">
    <property type="entry name" value="HCY_dom_sf"/>
</dbReference>
<dbReference type="InterPro" id="IPR004223">
    <property type="entry name" value="VitB12-dep_Met_synth_activ_dom"/>
</dbReference>
<keyword evidence="14" id="KW-0677">Repeat</keyword>
<comment type="cofactor">
    <cofactor evidence="3 19 20">
        <name>methylcob(III)alamin</name>
        <dbReference type="ChEBI" id="CHEBI:28115"/>
    </cofactor>
</comment>
<dbReference type="InterPro" id="IPR011822">
    <property type="entry name" value="MetH"/>
</dbReference>
<dbReference type="UniPathway" id="UPA00051">
    <property type="reaction ID" value="UER00081"/>
</dbReference>
<dbReference type="PROSITE" id="PS51332">
    <property type="entry name" value="B12_BINDING"/>
    <property type="match status" value="1"/>
</dbReference>
<keyword evidence="12 19" id="KW-0949">S-adenosyl-L-methionine</keyword>
<feature type="binding site" evidence="21">
    <location>
        <begin position="1231"/>
        <end position="1232"/>
    </location>
    <ligand>
        <name>S-adenosyl-L-methionine</name>
        <dbReference type="ChEBI" id="CHEBI:59789"/>
    </ligand>
</feature>
<keyword evidence="8 19" id="KW-0489">Methyltransferase</keyword>
<evidence type="ECO:0000256" key="8">
    <source>
        <dbReference type="ARBA" id="ARBA00022603"/>
    </source>
</evidence>
<feature type="binding site" evidence="21">
    <location>
        <position position="1177"/>
    </location>
    <ligand>
        <name>S-adenosyl-L-methionine</name>
        <dbReference type="ChEBI" id="CHEBI:59789"/>
    </ligand>
</feature>
<comment type="domain">
    <text evidence="19">Modular enzyme with four functionally distinct domains. The isolated Hcy-binding domain catalyzes methyl transfer from free methylcobalamin to homocysteine. The Hcy-binding domain in association with the pterin-binding domain catalyzes the methylation of cob(I)alamin by methyltetrahydrofolate and the methylation of homocysteine. The B12-binding domain binds the cofactor. The AdoMet activation domain binds S-adenosyl-L-methionine. Under aerobic conditions cob(I)alamin can be converted to inactive cob(II)alamin. Reductive methylation by S-adenosyl-L-methionine and flavodoxin regenerates methylcobalamin.</text>
</comment>
<dbReference type="Gene3D" id="3.20.20.20">
    <property type="entry name" value="Dihydropteroate synthase-like"/>
    <property type="match status" value="1"/>
</dbReference>
<feature type="domain" description="AdoMet activation" evidence="26">
    <location>
        <begin position="927"/>
        <end position="1234"/>
    </location>
</feature>
<dbReference type="InterPro" id="IPR033706">
    <property type="entry name" value="Met_synthase_B12-bd"/>
</dbReference>
<keyword evidence="11 19" id="KW-0808">Transferase</keyword>
<dbReference type="FunFam" id="3.20.20.330:FF:000001">
    <property type="entry name" value="Methionine synthase"/>
    <property type="match status" value="1"/>
</dbReference>
<evidence type="ECO:0000259" key="24">
    <source>
        <dbReference type="PROSITE" id="PS50970"/>
    </source>
</evidence>
<dbReference type="SUPFAM" id="SSF82282">
    <property type="entry name" value="Homocysteine S-methyltransferase"/>
    <property type="match status" value="1"/>
</dbReference>
<proteinExistence type="inferred from homology"/>
<dbReference type="Pfam" id="PF02965">
    <property type="entry name" value="Met_synt_B12"/>
    <property type="match status" value="1"/>
</dbReference>
<dbReference type="Pfam" id="PF00809">
    <property type="entry name" value="Pterin_bind"/>
    <property type="match status" value="1"/>
</dbReference>
<dbReference type="InterPro" id="IPR037010">
    <property type="entry name" value="VitB12-dep_Met_synth_activ_sf"/>
</dbReference>
<dbReference type="GO" id="GO:0050667">
    <property type="term" value="P:homocysteine metabolic process"/>
    <property type="evidence" value="ECO:0007669"/>
    <property type="project" value="TreeGrafter"/>
</dbReference>
<dbReference type="CDD" id="cd02069">
    <property type="entry name" value="methionine_synthase_B12_BD"/>
    <property type="match status" value="1"/>
</dbReference>
<evidence type="ECO:0000256" key="20">
    <source>
        <dbReference type="PIRSR" id="PIRSR000381-1"/>
    </source>
</evidence>
<feature type="domain" description="B12-binding" evidence="27">
    <location>
        <begin position="776"/>
        <end position="913"/>
    </location>
</feature>
<feature type="domain" description="B12-binding N-terminal" evidence="28">
    <location>
        <begin position="682"/>
        <end position="776"/>
    </location>
</feature>
<evidence type="ECO:0000256" key="13">
    <source>
        <dbReference type="ARBA" id="ARBA00022723"/>
    </source>
</evidence>
<reference evidence="29 30" key="1">
    <citation type="submission" date="2015-02" db="EMBL/GenBank/DDBJ databases">
        <title>Draft genome sequences of ten Microbacterium spp. with emphasis on heavy metal contaminated environments.</title>
        <authorList>
            <person name="Corretto E."/>
        </authorList>
    </citation>
    <scope>NUCLEOTIDE SEQUENCE [LARGE SCALE GENOMIC DNA]</scope>
    <source>
        <strain evidence="29 30">SA35</strain>
    </source>
</reference>
<accession>A0A0M2HL54</accession>
<sequence>MPTPRHALDIEAFDRPARSQALLDAVQSRVVIADGAMGTMLQQHDLSIEGDFEGLEGCNEILNVTRPDVIGGIHDAYFATGIDAVETNTFGANWSNLSDYGIDDRIHELAEVGARIARERAEAAEATDGRMRWVLGSMGPGTKLPSLGHTTYDHLKQTFALQAEGLIDGGADAFLIETSQDLLQTKAAVNGCRQAIVARGTRLPIFVEVTVETTGTMLMGSEIGAALTALEPLGVDAIGLNCATGPAEMSEHLRHLSKHSTVPIACMPNAGLPVLGANGAHYPLAPVELATAHEQFVREFGLGLVGGCCGTTPEHLAAVVERLEPYRLTPGSLSERSETKRDGDADDLSSPSPALPRSTTREVEIESGVASLYQHVAFDQDASYLAIGERTNANGSKAFREAMLDSRWDDCVEIARNQIRVGAHLLDVCVDYVGRDGVADIREVVSRFASQSTLPLVIDSTEPPVIQAGLELIGGRPVVNSVNYEDGDGPGSRFGRIMPLVKEHGTAVVALTIDEQGQARTTEGKVAIASRLIDELTGEWGMRVEDIIVDALTFPIATGQEETRRDGIETIEAIRQITQKYPGIHTTLGVSNVSFGLNPAARMVLNSVFLHEASEAGLSSGIIDAAKIVPLASLPEEQRKVALDLVWDRREYDADGNVTYDPLSTMLDLFAGVDTAALRDQRAAELAVLPVGQRLERRIIDGEGKGLEEDLDLARAEGKTALGIINDHLLEGMKVVGERFGAGEMQLPFVLQSAEVMKNAVALLEPHMEKSDASGKGTMVIATVRGDVHDIGKNLVDIILTNNGYKVINLGIKQPIADIIAAAEEHDADVIGMSGLLVKSTVVMKENLLELQARGLAKKWPVILGGAALTRAYVEDDLAGMFDGEVRYAKDAFEGLALMEPLVRVARGEDPAEVGLPALKKRIHARGAQLTLTEPENLPARSDVASDNEVPAPPFWGTRIVRGIALADYSAYLDERATFMGQWGLKPGRGEDGASYEQLVESEGRPRLRYWLDRILAEGMLDASVAYGYFPVVSEGDDVVVLHHGDDPDGILGVPGLLAPDGGSGPLGSERLRFTFPRQRRDRHLNLADFIRSRESGQVDVLPVQLVTAGAAIDKVTAKLFAENRYRDYYELNGLVMQLTEALAEFWHARIRSELGFSAEDPTDTAGLFKLEYRGARFSLGYPACPDMEDRRKVVELLRPERMGVELSEELQLHPEQSTDAFVFHHPEAKYFSV</sequence>
<dbReference type="Proteomes" id="UP000033900">
    <property type="component" value="Unassembled WGS sequence"/>
</dbReference>
<dbReference type="InterPro" id="IPR036724">
    <property type="entry name" value="Cobalamin-bd_sf"/>
</dbReference>
<evidence type="ECO:0000256" key="7">
    <source>
        <dbReference type="ARBA" id="ARBA00013998"/>
    </source>
</evidence>
<evidence type="ECO:0000259" key="27">
    <source>
        <dbReference type="PROSITE" id="PS51332"/>
    </source>
</evidence>
<dbReference type="GO" id="GO:0031419">
    <property type="term" value="F:cobalamin binding"/>
    <property type="evidence" value="ECO:0007669"/>
    <property type="project" value="UniProtKB-UniRule"/>
</dbReference>
<evidence type="ECO:0000256" key="15">
    <source>
        <dbReference type="ARBA" id="ARBA00022833"/>
    </source>
</evidence>
<dbReference type="AlphaFoldDB" id="A0A0M2HL54"/>
<evidence type="ECO:0000259" key="26">
    <source>
        <dbReference type="PROSITE" id="PS50974"/>
    </source>
</evidence>
<comment type="similarity">
    <text evidence="5">Belongs to the vitamin-B12 dependent methionine synthase family.</text>
</comment>
<dbReference type="GO" id="GO:0008705">
    <property type="term" value="F:methionine synthase activity"/>
    <property type="evidence" value="ECO:0007669"/>
    <property type="project" value="UniProtKB-UniRule"/>
</dbReference>
<comment type="function">
    <text evidence="18 19">Catalyzes the transfer of a methyl group from methyl-cobalamin to homocysteine, yielding enzyme-bound cob(I)alamin and methionine. Subsequently, remethylates the cofactor using methyltetrahydrofolate.</text>
</comment>
<keyword evidence="16 19" id="KW-0486">Methionine biosynthesis</keyword>
<keyword evidence="9 19" id="KW-0028">Amino-acid biosynthesis</keyword>
<comment type="catalytic activity">
    <reaction evidence="1 19">
        <text>(6S)-5-methyl-5,6,7,8-tetrahydrofolate + L-homocysteine = (6S)-5,6,7,8-tetrahydrofolate + L-methionine</text>
        <dbReference type="Rhea" id="RHEA:11172"/>
        <dbReference type="ChEBI" id="CHEBI:18608"/>
        <dbReference type="ChEBI" id="CHEBI:57453"/>
        <dbReference type="ChEBI" id="CHEBI:57844"/>
        <dbReference type="ChEBI" id="CHEBI:58199"/>
        <dbReference type="EC" id="2.1.1.13"/>
    </reaction>
</comment>
<comment type="caution">
    <text evidence="29">The sequence shown here is derived from an EMBL/GenBank/DDBJ whole genome shotgun (WGS) entry which is preliminary data.</text>
</comment>
<dbReference type="Pfam" id="PF02310">
    <property type="entry name" value="B12-binding"/>
    <property type="match status" value="1"/>
</dbReference>
<dbReference type="InterPro" id="IPR006158">
    <property type="entry name" value="Cobalamin-bd"/>
</dbReference>
<feature type="binding site" evidence="20 22">
    <location>
        <position position="242"/>
    </location>
    <ligand>
        <name>Zn(2+)</name>
        <dbReference type="ChEBI" id="CHEBI:29105"/>
    </ligand>
</feature>
<evidence type="ECO:0000256" key="17">
    <source>
        <dbReference type="ARBA" id="ARBA00023285"/>
    </source>
</evidence>
<dbReference type="RefSeq" id="WP_045257872.1">
    <property type="nucleotide sequence ID" value="NZ_JYJB01000009.1"/>
</dbReference>
<feature type="binding site" evidence="21">
    <location>
        <position position="974"/>
    </location>
    <ligand>
        <name>S-adenosyl-L-methionine</name>
        <dbReference type="ChEBI" id="CHEBI:59789"/>
    </ligand>
</feature>
<evidence type="ECO:0000259" key="28">
    <source>
        <dbReference type="PROSITE" id="PS51337"/>
    </source>
</evidence>
<dbReference type="FunFam" id="3.40.50.280:FF:000004">
    <property type="entry name" value="Methionine synthase"/>
    <property type="match status" value="1"/>
</dbReference>
<dbReference type="Gene3D" id="1.10.1240.10">
    <property type="entry name" value="Methionine synthase domain"/>
    <property type="match status" value="1"/>
</dbReference>
<dbReference type="PROSITE" id="PS51337">
    <property type="entry name" value="B12_BINDING_NTER"/>
    <property type="match status" value="1"/>
</dbReference>
<evidence type="ECO:0000256" key="19">
    <source>
        <dbReference type="PIRNR" id="PIRNR000381"/>
    </source>
</evidence>
<dbReference type="InterPro" id="IPR050554">
    <property type="entry name" value="Met_Synthase/Corrinoid"/>
</dbReference>
<dbReference type="Gene3D" id="3.40.50.280">
    <property type="entry name" value="Cobalamin-binding domain"/>
    <property type="match status" value="1"/>
</dbReference>
<organism evidence="29 30">
    <name type="scientific">Microbacterium hydrocarbonoxydans</name>
    <dbReference type="NCBI Taxonomy" id="273678"/>
    <lineage>
        <taxon>Bacteria</taxon>
        <taxon>Bacillati</taxon>
        <taxon>Actinomycetota</taxon>
        <taxon>Actinomycetes</taxon>
        <taxon>Micrococcales</taxon>
        <taxon>Microbacteriaceae</taxon>
        <taxon>Microbacterium</taxon>
    </lineage>
</organism>
<evidence type="ECO:0000256" key="21">
    <source>
        <dbReference type="PIRSR" id="PIRSR000381-2"/>
    </source>
</evidence>
<evidence type="ECO:0000256" key="11">
    <source>
        <dbReference type="ARBA" id="ARBA00022679"/>
    </source>
</evidence>
<evidence type="ECO:0000313" key="29">
    <source>
        <dbReference type="EMBL" id="KJL47487.1"/>
    </source>
</evidence>
<comment type="pathway">
    <text evidence="4 19">Amino-acid biosynthesis; L-methionine biosynthesis via de novo pathway; L-methionine from L-homocysteine (MetH route): step 1/1.</text>
</comment>
<dbReference type="PANTHER" id="PTHR45833:SF1">
    <property type="entry name" value="METHIONINE SYNTHASE"/>
    <property type="match status" value="1"/>
</dbReference>
<dbReference type="InterPro" id="IPR003759">
    <property type="entry name" value="Cbl-bd_cap"/>
</dbReference>
<feature type="binding site" evidence="21">
    <location>
        <begin position="786"/>
        <end position="790"/>
    </location>
    <ligand>
        <name>methylcob(III)alamin</name>
        <dbReference type="ChEBI" id="CHEBI:28115"/>
    </ligand>
</feature>
<dbReference type="GO" id="GO:0008270">
    <property type="term" value="F:zinc ion binding"/>
    <property type="evidence" value="ECO:0007669"/>
    <property type="project" value="UniProtKB-UniRule"/>
</dbReference>
<evidence type="ECO:0000256" key="5">
    <source>
        <dbReference type="ARBA" id="ARBA00010398"/>
    </source>
</evidence>
<evidence type="ECO:0000256" key="10">
    <source>
        <dbReference type="ARBA" id="ARBA00022628"/>
    </source>
</evidence>
<keyword evidence="13 19" id="KW-0479">Metal-binding</keyword>
<dbReference type="Pfam" id="PF02574">
    <property type="entry name" value="S-methyl_trans"/>
    <property type="match status" value="1"/>
</dbReference>
<feature type="domain" description="Hcy-binding" evidence="24">
    <location>
        <begin position="19"/>
        <end position="323"/>
    </location>
</feature>
<evidence type="ECO:0000256" key="2">
    <source>
        <dbReference type="ARBA" id="ARBA00001947"/>
    </source>
</evidence>
<evidence type="ECO:0000256" key="18">
    <source>
        <dbReference type="ARBA" id="ARBA00025552"/>
    </source>
</evidence>
<dbReference type="SUPFAM" id="SSF56507">
    <property type="entry name" value="Methionine synthase activation domain-like"/>
    <property type="match status" value="1"/>
</dbReference>
<dbReference type="Gene3D" id="3.20.20.330">
    <property type="entry name" value="Homocysteine-binding-like domain"/>
    <property type="match status" value="1"/>
</dbReference>
<evidence type="ECO:0000313" key="30">
    <source>
        <dbReference type="Proteomes" id="UP000033900"/>
    </source>
</evidence>
<evidence type="ECO:0000256" key="3">
    <source>
        <dbReference type="ARBA" id="ARBA00001956"/>
    </source>
</evidence>
<dbReference type="PANTHER" id="PTHR45833">
    <property type="entry name" value="METHIONINE SYNTHASE"/>
    <property type="match status" value="1"/>
</dbReference>
<dbReference type="GO" id="GO:0032259">
    <property type="term" value="P:methylation"/>
    <property type="evidence" value="ECO:0007669"/>
    <property type="project" value="UniProtKB-KW"/>
</dbReference>
<keyword evidence="10 19" id="KW-0846">Cobalamin</keyword>
<dbReference type="InterPro" id="IPR011005">
    <property type="entry name" value="Dihydropteroate_synth-like_sf"/>
</dbReference>
<dbReference type="FunFam" id="3.20.20.20:FF:000007">
    <property type="entry name" value="Methionine synthase"/>
    <property type="match status" value="1"/>
</dbReference>
<evidence type="ECO:0000256" key="14">
    <source>
        <dbReference type="ARBA" id="ARBA00022737"/>
    </source>
</evidence>
<feature type="binding site" description="axial binding residue" evidence="20">
    <location>
        <position position="789"/>
    </location>
    <ligand>
        <name>methylcob(III)alamin</name>
        <dbReference type="ChEBI" id="CHEBI:28115"/>
    </ligand>
    <ligandPart>
        <name>Co</name>
        <dbReference type="ChEBI" id="CHEBI:27638"/>
    </ligandPart>
</feature>
<dbReference type="STRING" id="273678.RS84_02281"/>
<evidence type="ECO:0000256" key="12">
    <source>
        <dbReference type="ARBA" id="ARBA00022691"/>
    </source>
</evidence>
<feature type="binding site" evidence="21">
    <location>
        <position position="834"/>
    </location>
    <ligand>
        <name>methylcob(III)alamin</name>
        <dbReference type="ChEBI" id="CHEBI:28115"/>
    </ligand>
</feature>
<dbReference type="SUPFAM" id="SSF52242">
    <property type="entry name" value="Cobalamin (vitamin B12)-binding domain"/>
    <property type="match status" value="1"/>
</dbReference>
<feature type="binding site" evidence="21">
    <location>
        <position position="892"/>
    </location>
    <ligand>
        <name>methylcob(III)alamin</name>
        <dbReference type="ChEBI" id="CHEBI:28115"/>
    </ligand>
</feature>
<evidence type="ECO:0000256" key="22">
    <source>
        <dbReference type="PROSITE-ProRule" id="PRU00333"/>
    </source>
</evidence>
<dbReference type="PROSITE" id="PS50970">
    <property type="entry name" value="HCY"/>
    <property type="match status" value="1"/>
</dbReference>
<dbReference type="InterPro" id="IPR036594">
    <property type="entry name" value="Meth_synthase_dom"/>
</dbReference>
<dbReference type="Pfam" id="PF02607">
    <property type="entry name" value="B12-binding_2"/>
    <property type="match status" value="1"/>
</dbReference>
<evidence type="ECO:0000259" key="25">
    <source>
        <dbReference type="PROSITE" id="PS50972"/>
    </source>
</evidence>
<dbReference type="PROSITE" id="PS50972">
    <property type="entry name" value="PTERIN_BINDING"/>
    <property type="match status" value="1"/>
</dbReference>
<dbReference type="PIRSF" id="PIRSF000381">
    <property type="entry name" value="MetH"/>
    <property type="match status" value="1"/>
</dbReference>
<evidence type="ECO:0000256" key="1">
    <source>
        <dbReference type="ARBA" id="ARBA00001700"/>
    </source>
</evidence>
<feature type="region of interest" description="Disordered" evidence="23">
    <location>
        <begin position="330"/>
        <end position="360"/>
    </location>
</feature>
<dbReference type="InterPro" id="IPR000489">
    <property type="entry name" value="Pterin-binding_dom"/>
</dbReference>
<feature type="binding site" evidence="20 22">
    <location>
        <position position="308"/>
    </location>
    <ligand>
        <name>Zn(2+)</name>
        <dbReference type="ChEBI" id="CHEBI:29105"/>
    </ligand>
</feature>
<gene>
    <name evidence="29" type="primary">metH</name>
    <name evidence="29" type="ORF">RS84_02281</name>
</gene>
<evidence type="ECO:0000256" key="4">
    <source>
        <dbReference type="ARBA" id="ARBA00005178"/>
    </source>
</evidence>
<dbReference type="EC" id="2.1.1.13" evidence="6 19"/>
<evidence type="ECO:0000256" key="16">
    <source>
        <dbReference type="ARBA" id="ARBA00023167"/>
    </source>
</evidence>
<dbReference type="InterPro" id="IPR003726">
    <property type="entry name" value="HCY_dom"/>
</dbReference>
<dbReference type="FunFam" id="1.10.1240.10:FF:000001">
    <property type="entry name" value="Methionine synthase"/>
    <property type="match status" value="1"/>
</dbReference>
<evidence type="ECO:0000256" key="9">
    <source>
        <dbReference type="ARBA" id="ARBA00022605"/>
    </source>
</evidence>
<dbReference type="EMBL" id="JYJB01000009">
    <property type="protein sequence ID" value="KJL47487.1"/>
    <property type="molecule type" value="Genomic_DNA"/>
</dbReference>
<feature type="domain" description="Pterin-binding" evidence="25">
    <location>
        <begin position="384"/>
        <end position="642"/>
    </location>
</feature>
<dbReference type="SUPFAM" id="SSF47644">
    <property type="entry name" value="Methionine synthase domain"/>
    <property type="match status" value="1"/>
</dbReference>
<dbReference type="Gene3D" id="3.10.196.10">
    <property type="entry name" value="Vitamin B12-dependent methionine synthase, activation domain"/>
    <property type="match status" value="1"/>
</dbReference>
<dbReference type="GO" id="GO:0005829">
    <property type="term" value="C:cytosol"/>
    <property type="evidence" value="ECO:0007669"/>
    <property type="project" value="TreeGrafter"/>
</dbReference>
<keyword evidence="30" id="KW-1185">Reference proteome</keyword>
<dbReference type="PROSITE" id="PS50974">
    <property type="entry name" value="ADOMET_ACTIVATION"/>
    <property type="match status" value="1"/>
</dbReference>
<dbReference type="SUPFAM" id="SSF51717">
    <property type="entry name" value="Dihydropteroate synthetase-like"/>
    <property type="match status" value="1"/>
</dbReference>
<keyword evidence="15 19" id="KW-0862">Zinc</keyword>
<protein>
    <recommendedName>
        <fullName evidence="7 19">Methionine synthase</fullName>
        <ecNumber evidence="6 19">2.1.1.13</ecNumber>
    </recommendedName>
    <alternativeName>
        <fullName evidence="19">5-methyltetrahydrofolate--homocysteine methyltransferase</fullName>
    </alternativeName>
</protein>
<dbReference type="SMART" id="SM01018">
    <property type="entry name" value="B12-binding_2"/>
    <property type="match status" value="1"/>
</dbReference>
<name>A0A0M2HL54_9MICO</name>
<evidence type="ECO:0000256" key="6">
    <source>
        <dbReference type="ARBA" id="ARBA00012032"/>
    </source>
</evidence>
<keyword evidence="17 19" id="KW-0170">Cobalt</keyword>
<evidence type="ECO:0000256" key="23">
    <source>
        <dbReference type="SAM" id="MobiDB-lite"/>
    </source>
</evidence>
<dbReference type="OrthoDB" id="9803687at2"/>